<keyword evidence="1" id="KW-1133">Transmembrane helix</keyword>
<organism evidence="2 3">
    <name type="scientific">Acanthamoeba castellanii (strain ATCC 30010 / Neff)</name>
    <dbReference type="NCBI Taxonomy" id="1257118"/>
    <lineage>
        <taxon>Eukaryota</taxon>
        <taxon>Amoebozoa</taxon>
        <taxon>Discosea</taxon>
        <taxon>Longamoebia</taxon>
        <taxon>Centramoebida</taxon>
        <taxon>Acanthamoebidae</taxon>
        <taxon>Acanthamoeba</taxon>
    </lineage>
</organism>
<dbReference type="RefSeq" id="XP_004338873.1">
    <property type="nucleotide sequence ID" value="XM_004338825.1"/>
</dbReference>
<keyword evidence="1" id="KW-0472">Membrane</keyword>
<dbReference type="GeneID" id="14917618"/>
<sequence length="273" mass="30617">MSYGLDKKAAASSNLWALPHHLQQKREVEERLSLLISGGAHARPGHATSALNDACCTQSFFLLLFLCLTLGVALAIAGYKHFSAEVSAHHSFVPAQCLVLAKASHPVEDCFRGVCEEGYVVQFQVEYVHRHQGRMQASAYEKVTRPRHTADDARRLLDAVALNATRPCFHHRKEAHEVVLGVDYDASFVVSLVLWILVVLYVLGVSAGAFIYVVTKKAKARSRSRRKRHDIEDDDHDENVCEEDPIFLIYDYGTFDPRSARKSPRPAPLHDWT</sequence>
<accession>L8GV27</accession>
<proteinExistence type="predicted"/>
<keyword evidence="3" id="KW-1185">Reference proteome</keyword>
<dbReference type="AlphaFoldDB" id="L8GV27"/>
<evidence type="ECO:0000313" key="2">
    <source>
        <dbReference type="EMBL" id="ELR16860.1"/>
    </source>
</evidence>
<dbReference type="VEuPathDB" id="AmoebaDB:ACA1_041970"/>
<reference evidence="2 3" key="1">
    <citation type="journal article" date="2013" name="Genome Biol.">
        <title>Genome of Acanthamoeba castellanii highlights extensive lateral gene transfer and early evolution of tyrosine kinase signaling.</title>
        <authorList>
            <person name="Clarke M."/>
            <person name="Lohan A.J."/>
            <person name="Liu B."/>
            <person name="Lagkouvardos I."/>
            <person name="Roy S."/>
            <person name="Zafar N."/>
            <person name="Bertelli C."/>
            <person name="Schilde C."/>
            <person name="Kianianmomeni A."/>
            <person name="Burglin T.R."/>
            <person name="Frech C."/>
            <person name="Turcotte B."/>
            <person name="Kopec K.O."/>
            <person name="Synnott J.M."/>
            <person name="Choo C."/>
            <person name="Paponov I."/>
            <person name="Finkler A."/>
            <person name="Soon Heng Tan C."/>
            <person name="Hutchins A.P."/>
            <person name="Weinmeier T."/>
            <person name="Rattei T."/>
            <person name="Chu J.S."/>
            <person name="Gimenez G."/>
            <person name="Irimia M."/>
            <person name="Rigden D.J."/>
            <person name="Fitzpatrick D.A."/>
            <person name="Lorenzo-Morales J."/>
            <person name="Bateman A."/>
            <person name="Chiu C.H."/>
            <person name="Tang P."/>
            <person name="Hegemann P."/>
            <person name="Fromm H."/>
            <person name="Raoult D."/>
            <person name="Greub G."/>
            <person name="Miranda-Saavedra D."/>
            <person name="Chen N."/>
            <person name="Nash P."/>
            <person name="Ginger M.L."/>
            <person name="Horn M."/>
            <person name="Schaap P."/>
            <person name="Caler L."/>
            <person name="Loftus B."/>
        </authorList>
    </citation>
    <scope>NUCLEOTIDE SEQUENCE [LARGE SCALE GENOMIC DNA]</scope>
    <source>
        <strain evidence="2 3">Neff</strain>
    </source>
</reference>
<dbReference type="Proteomes" id="UP000011083">
    <property type="component" value="Unassembled WGS sequence"/>
</dbReference>
<feature type="transmembrane region" description="Helical" evidence="1">
    <location>
        <begin position="60"/>
        <end position="79"/>
    </location>
</feature>
<evidence type="ECO:0000256" key="1">
    <source>
        <dbReference type="SAM" id="Phobius"/>
    </source>
</evidence>
<keyword evidence="1" id="KW-0812">Transmembrane</keyword>
<name>L8GV27_ACACF</name>
<protein>
    <submittedName>
        <fullName evidence="2">Uncharacterized protein</fullName>
    </submittedName>
</protein>
<feature type="transmembrane region" description="Helical" evidence="1">
    <location>
        <begin position="192"/>
        <end position="215"/>
    </location>
</feature>
<dbReference type="KEGG" id="acan:ACA1_041970"/>
<dbReference type="EMBL" id="KB007981">
    <property type="protein sequence ID" value="ELR16860.1"/>
    <property type="molecule type" value="Genomic_DNA"/>
</dbReference>
<gene>
    <name evidence="2" type="ORF">ACA1_041970</name>
</gene>
<evidence type="ECO:0000313" key="3">
    <source>
        <dbReference type="Proteomes" id="UP000011083"/>
    </source>
</evidence>